<name>A0A1I0DBT0_9BACT</name>
<organism evidence="1 2">
    <name type="scientific">Hymenobacter actinosclerus</name>
    <dbReference type="NCBI Taxonomy" id="82805"/>
    <lineage>
        <taxon>Bacteria</taxon>
        <taxon>Pseudomonadati</taxon>
        <taxon>Bacteroidota</taxon>
        <taxon>Cytophagia</taxon>
        <taxon>Cytophagales</taxon>
        <taxon>Hymenobacteraceae</taxon>
        <taxon>Hymenobacter</taxon>
    </lineage>
</organism>
<proteinExistence type="predicted"/>
<evidence type="ECO:0008006" key="3">
    <source>
        <dbReference type="Google" id="ProtNLM"/>
    </source>
</evidence>
<dbReference type="Gene3D" id="1.50.10.20">
    <property type="match status" value="1"/>
</dbReference>
<reference evidence="2" key="1">
    <citation type="submission" date="2016-10" db="EMBL/GenBank/DDBJ databases">
        <authorList>
            <person name="Varghese N."/>
            <person name="Submissions S."/>
        </authorList>
    </citation>
    <scope>NUCLEOTIDE SEQUENCE [LARGE SCALE GENOMIC DNA]</scope>
    <source>
        <strain evidence="2">DSM 15310</strain>
    </source>
</reference>
<keyword evidence="2" id="KW-1185">Reference proteome</keyword>
<dbReference type="OrthoDB" id="6313827at2"/>
<sequence>MAYDEVIYAIIRDKKSDIPSMENSSRLAIYYYLLYQRLGQEQDLQHSEALFNAQLTLALAPDSPSAATAGVVGLAWLHSNLANSLVSHKGAAQISLLDQHLLERALKLLPGKEPGVHPELWHIIRYFSQRMAIGQVREQLQMLIAELYGRNASLGATENVDEQGCWTIPMGLPGSLTSEIVLLAEVGIAGIHNELIRQQVHQRVELLLATRREIDFSDGCYSMFPVTVDKITYQPVFSNHLSLLTGADLGASLALYKAQQLLQDAELGHIAELVGLNTILRTQTAATKIEGAQFCQGAFGVVYAYAQLYSLSRHPAYYQSYKYWCTQAERWLGQELSSGHYERQPSDSLCGALGIGLMQQLVAGAEPDISWYAEAIRACLN</sequence>
<protein>
    <recommendedName>
        <fullName evidence="3">Lanthionine synthetase C-like protein</fullName>
    </recommendedName>
</protein>
<dbReference type="SUPFAM" id="SSF158745">
    <property type="entry name" value="LanC-like"/>
    <property type="match status" value="1"/>
</dbReference>
<dbReference type="EMBL" id="FOHS01000002">
    <property type="protein sequence ID" value="SET29150.1"/>
    <property type="molecule type" value="Genomic_DNA"/>
</dbReference>
<evidence type="ECO:0000313" key="2">
    <source>
        <dbReference type="Proteomes" id="UP000198697"/>
    </source>
</evidence>
<dbReference type="AlphaFoldDB" id="A0A1I0DBT0"/>
<dbReference type="RefSeq" id="WP_092769688.1">
    <property type="nucleotide sequence ID" value="NZ_FOHS01000002.1"/>
</dbReference>
<gene>
    <name evidence="1" type="ORF">SAMN04487998_1321</name>
</gene>
<accession>A0A1I0DBT0</accession>
<evidence type="ECO:0000313" key="1">
    <source>
        <dbReference type="EMBL" id="SET29150.1"/>
    </source>
</evidence>
<dbReference type="Proteomes" id="UP000198697">
    <property type="component" value="Unassembled WGS sequence"/>
</dbReference>